<reference evidence="11 12" key="1">
    <citation type="submission" date="2021-11" db="EMBL/GenBank/DDBJ databases">
        <title>Whole genome sequences of diphtheriae toxin producing Corynebacterium ulcerans isolates from cats in Osaka, Japan.</title>
        <authorList>
            <person name="Umeda K."/>
            <person name="Hirai Y."/>
        </authorList>
    </citation>
    <scope>NUCLEOTIDE SEQUENCE [LARGE SCALE GENOMIC DNA]</scope>
    <source>
        <strain evidence="11 12">12109B-1</strain>
    </source>
</reference>
<keyword evidence="8 9" id="KW-0482">Metalloprotease</keyword>
<evidence type="ECO:0000256" key="3">
    <source>
        <dbReference type="ARBA" id="ARBA00022438"/>
    </source>
</evidence>
<name>A0ABD0BIA2_CORUL</name>
<evidence type="ECO:0000256" key="2">
    <source>
        <dbReference type="ARBA" id="ARBA00008290"/>
    </source>
</evidence>
<sequence length="446" mass="47334">MTNQEIKMDSGNNSSTTDHQAVETFAWDFVSYIANSPSSFHAAQQGALILKDAGFEEVEETQEWNASPGGHYLIRGGALMAWFVPEGASEKSGFRIIGAHTDSPGFKLKLSPNLQSAGWQQAAVEVYGGPILASWLDRELVLAGKLGLSDGTTRLVSTPPVLRIPSLAIHLDRDANKALTLDKQRHMQPVFSCGHPDLSILDVLAYAADVQAEDIISHDLITADAQPGEIFGATNDFLASGRLDNLSSLYPGLCALVEASQDVVVGKKGSPDILVLAAFDHEEVGSATVTGAAGPILEDVIYRTATALGADIEGIRRMIAASTCVSADAAHSIHPNYPERHDPTNFPVLGSGPALKINANQRYASNTETEALWIQACQRAGVPSQVFVGNNAVPCGSTIGPITATRLGIPTVDVGVPLLSMHSARELASISDIHMLMRALHSYLVG</sequence>
<dbReference type="InterPro" id="IPR001948">
    <property type="entry name" value="Peptidase_M18"/>
</dbReference>
<dbReference type="Gene3D" id="2.30.250.10">
    <property type="entry name" value="Aminopeptidase i, Domain 2"/>
    <property type="match status" value="1"/>
</dbReference>
<evidence type="ECO:0000256" key="8">
    <source>
        <dbReference type="ARBA" id="ARBA00023049"/>
    </source>
</evidence>
<evidence type="ECO:0000256" key="10">
    <source>
        <dbReference type="RuleBase" id="RU004387"/>
    </source>
</evidence>
<dbReference type="Proteomes" id="UP001205910">
    <property type="component" value="Unassembled WGS sequence"/>
</dbReference>
<dbReference type="SUPFAM" id="SSF101821">
    <property type="entry name" value="Aminopeptidase/glucanase lid domain"/>
    <property type="match status" value="1"/>
</dbReference>
<dbReference type="GO" id="GO:0005737">
    <property type="term" value="C:cytoplasm"/>
    <property type="evidence" value="ECO:0007669"/>
    <property type="project" value="UniProtKB-ARBA"/>
</dbReference>
<keyword evidence="7 9" id="KW-0862">Zinc</keyword>
<evidence type="ECO:0000313" key="11">
    <source>
        <dbReference type="EMBL" id="GJJ43944.1"/>
    </source>
</evidence>
<dbReference type="Gene3D" id="3.40.630.10">
    <property type="entry name" value="Zn peptidases"/>
    <property type="match status" value="1"/>
</dbReference>
<evidence type="ECO:0000313" key="12">
    <source>
        <dbReference type="Proteomes" id="UP001205910"/>
    </source>
</evidence>
<dbReference type="InterPro" id="IPR023358">
    <property type="entry name" value="Peptidase_M18_dom2"/>
</dbReference>
<accession>A0ABD0BIA2</accession>
<dbReference type="GO" id="GO:0008237">
    <property type="term" value="F:metallopeptidase activity"/>
    <property type="evidence" value="ECO:0007669"/>
    <property type="project" value="UniProtKB-KW"/>
</dbReference>
<dbReference type="GO" id="GO:0004177">
    <property type="term" value="F:aminopeptidase activity"/>
    <property type="evidence" value="ECO:0007669"/>
    <property type="project" value="UniProtKB-KW"/>
</dbReference>
<comment type="cofactor">
    <cofactor evidence="1 10">
        <name>Zn(2+)</name>
        <dbReference type="ChEBI" id="CHEBI:29105"/>
    </cofactor>
</comment>
<protein>
    <recommendedName>
        <fullName evidence="10">M18 family aminopeptidase</fullName>
        <ecNumber evidence="10">3.4.11.-</ecNumber>
    </recommendedName>
</protein>
<evidence type="ECO:0000256" key="5">
    <source>
        <dbReference type="ARBA" id="ARBA00022723"/>
    </source>
</evidence>
<dbReference type="GO" id="GO:0006508">
    <property type="term" value="P:proteolysis"/>
    <property type="evidence" value="ECO:0007669"/>
    <property type="project" value="UniProtKB-KW"/>
</dbReference>
<dbReference type="CDD" id="cd05658">
    <property type="entry name" value="M18_DAP"/>
    <property type="match status" value="1"/>
</dbReference>
<dbReference type="EC" id="3.4.11.-" evidence="10"/>
<evidence type="ECO:0000256" key="9">
    <source>
        <dbReference type="RuleBase" id="RU004386"/>
    </source>
</evidence>
<organism evidence="11 12">
    <name type="scientific">Corynebacterium ulcerans</name>
    <dbReference type="NCBI Taxonomy" id="65058"/>
    <lineage>
        <taxon>Bacteria</taxon>
        <taxon>Bacillati</taxon>
        <taxon>Actinomycetota</taxon>
        <taxon>Actinomycetes</taxon>
        <taxon>Mycobacteriales</taxon>
        <taxon>Corynebacteriaceae</taxon>
        <taxon>Corynebacterium</taxon>
    </lineage>
</organism>
<dbReference type="PRINTS" id="PR00932">
    <property type="entry name" value="AMINO1PTASE"/>
</dbReference>
<evidence type="ECO:0000256" key="6">
    <source>
        <dbReference type="ARBA" id="ARBA00022801"/>
    </source>
</evidence>
<keyword evidence="3 9" id="KW-0031">Aminopeptidase</keyword>
<comment type="similarity">
    <text evidence="2 9">Belongs to the peptidase M18 family.</text>
</comment>
<gene>
    <name evidence="11" type="ORF">CULCOIPH005_21330</name>
</gene>
<dbReference type="PANTHER" id="PTHR28570">
    <property type="entry name" value="ASPARTYL AMINOPEPTIDASE"/>
    <property type="match status" value="1"/>
</dbReference>
<evidence type="ECO:0000256" key="4">
    <source>
        <dbReference type="ARBA" id="ARBA00022670"/>
    </source>
</evidence>
<keyword evidence="4 9" id="KW-0645">Protease</keyword>
<dbReference type="GO" id="GO:0046872">
    <property type="term" value="F:metal ion binding"/>
    <property type="evidence" value="ECO:0007669"/>
    <property type="project" value="UniProtKB-KW"/>
</dbReference>
<evidence type="ECO:0000256" key="7">
    <source>
        <dbReference type="ARBA" id="ARBA00022833"/>
    </source>
</evidence>
<dbReference type="Pfam" id="PF02127">
    <property type="entry name" value="Peptidase_M18"/>
    <property type="match status" value="1"/>
</dbReference>
<keyword evidence="6 9" id="KW-0378">Hydrolase</keyword>
<dbReference type="EMBL" id="BQFK01000005">
    <property type="protein sequence ID" value="GJJ43944.1"/>
    <property type="molecule type" value="Genomic_DNA"/>
</dbReference>
<dbReference type="SUPFAM" id="SSF53187">
    <property type="entry name" value="Zn-dependent exopeptidases"/>
    <property type="match status" value="1"/>
</dbReference>
<dbReference type="PANTHER" id="PTHR28570:SF3">
    <property type="entry name" value="ASPARTYL AMINOPEPTIDASE"/>
    <property type="match status" value="1"/>
</dbReference>
<comment type="caution">
    <text evidence="11">The sequence shown here is derived from an EMBL/GenBank/DDBJ whole genome shotgun (WGS) entry which is preliminary data.</text>
</comment>
<evidence type="ECO:0000256" key="1">
    <source>
        <dbReference type="ARBA" id="ARBA00001947"/>
    </source>
</evidence>
<proteinExistence type="inferred from homology"/>
<dbReference type="AlphaFoldDB" id="A0ABD0BIA2"/>
<keyword evidence="5 9" id="KW-0479">Metal-binding</keyword>
<dbReference type="NCBIfam" id="NF002759">
    <property type="entry name" value="PRK02813.1"/>
    <property type="match status" value="1"/>
</dbReference>